<dbReference type="Proteomes" id="UP001622690">
    <property type="component" value="Chromosome"/>
</dbReference>
<keyword evidence="10" id="KW-1185">Reference proteome</keyword>
<dbReference type="GeneID" id="95477123"/>
<dbReference type="Pfam" id="PF03320">
    <property type="entry name" value="FBPase_glpX"/>
    <property type="match status" value="1"/>
</dbReference>
<evidence type="ECO:0000256" key="2">
    <source>
        <dbReference type="ARBA" id="ARBA00004742"/>
    </source>
</evidence>
<accession>A0ABZ1IXB6</accession>
<dbReference type="EMBL" id="CP108125">
    <property type="protein sequence ID" value="WTO84940.1"/>
    <property type="molecule type" value="Genomic_DNA"/>
</dbReference>
<evidence type="ECO:0000256" key="1">
    <source>
        <dbReference type="ARBA" id="ARBA00001273"/>
    </source>
</evidence>
<evidence type="ECO:0000313" key="10">
    <source>
        <dbReference type="Proteomes" id="UP001622690"/>
    </source>
</evidence>
<sequence>MTENHHHLPSELEVPSEAPDRNLALELVRVTEAAAMAAGRWVGRGEKNGADGAAVRAMRTLVHTVSMNGVVVIGEGEKDEAPMLFNGERVGDGTGPECDIAVDPIDGTTLTAKGMPNAISVLAAADRGSMFDPSAVFYMDKLVTGPEAADFVDIDAPVGVNIRRVAKAKRATVEDVTVVILDRPRHEGIIKEIRDAGARIKLISDGDVAGSIYALREGTGVDMLLGIGGTPEGIISACAVKCLGGTIQGKLWPKDDEERQRAIDAGHDLDRVLMTDDLVAGDNVFFVATGITDGELLRGVRYRSETATTDSIVMRSKSGTVRRIDSEHRLSKLRAYSAIDFDRAK</sequence>
<evidence type="ECO:0000256" key="7">
    <source>
        <dbReference type="ARBA" id="ARBA00023277"/>
    </source>
</evidence>
<reference evidence="9 10" key="1">
    <citation type="submission" date="2022-10" db="EMBL/GenBank/DDBJ databases">
        <title>The complete genomes of actinobacterial strains from the NBC collection.</title>
        <authorList>
            <person name="Joergensen T.S."/>
            <person name="Alvarez Arevalo M."/>
            <person name="Sterndorff E.B."/>
            <person name="Faurdal D."/>
            <person name="Vuksanovic O."/>
            <person name="Mourched A.-S."/>
            <person name="Charusanti P."/>
            <person name="Shaw S."/>
            <person name="Blin K."/>
            <person name="Weber T."/>
        </authorList>
    </citation>
    <scope>NUCLEOTIDE SEQUENCE [LARGE SCALE GENOMIC DNA]</scope>
    <source>
        <strain evidence="9 10">NBC_00206</strain>
    </source>
</reference>
<evidence type="ECO:0000256" key="3">
    <source>
        <dbReference type="ARBA" id="ARBA00008989"/>
    </source>
</evidence>
<dbReference type="Gene3D" id="3.30.540.10">
    <property type="entry name" value="Fructose-1,6-Bisphosphatase, subunit A, domain 1"/>
    <property type="match status" value="1"/>
</dbReference>
<evidence type="ECO:0000256" key="4">
    <source>
        <dbReference type="ARBA" id="ARBA00022723"/>
    </source>
</evidence>
<organism evidence="9 10">
    <name type="scientific">Streptomyces nigra</name>
    <dbReference type="NCBI Taxonomy" id="1827580"/>
    <lineage>
        <taxon>Bacteria</taxon>
        <taxon>Bacillati</taxon>
        <taxon>Actinomycetota</taxon>
        <taxon>Actinomycetes</taxon>
        <taxon>Kitasatosporales</taxon>
        <taxon>Streptomycetaceae</taxon>
        <taxon>Streptomyces</taxon>
    </lineage>
</organism>
<comment type="pathway">
    <text evidence="2">Carbohydrate biosynthesis; gluconeogenesis.</text>
</comment>
<comment type="similarity">
    <text evidence="3 8">Belongs to the FBPase class 2 family.</text>
</comment>
<dbReference type="Gene3D" id="3.40.190.90">
    <property type="match status" value="1"/>
</dbReference>
<evidence type="ECO:0000256" key="5">
    <source>
        <dbReference type="ARBA" id="ARBA00022801"/>
    </source>
</evidence>
<keyword evidence="7 8" id="KW-0119">Carbohydrate metabolism</keyword>
<dbReference type="RefSeq" id="WP_055621801.1">
    <property type="nucleotide sequence ID" value="NZ_CP029043.1"/>
</dbReference>
<dbReference type="PANTHER" id="PTHR30447:SF0">
    <property type="entry name" value="FRUCTOSE-1,6-BISPHOSPHATASE 1 CLASS 2-RELATED"/>
    <property type="match status" value="1"/>
</dbReference>
<dbReference type="NCBIfam" id="TIGR00330">
    <property type="entry name" value="glpX"/>
    <property type="match status" value="1"/>
</dbReference>
<evidence type="ECO:0000256" key="6">
    <source>
        <dbReference type="ARBA" id="ARBA00023211"/>
    </source>
</evidence>
<keyword evidence="6" id="KW-0464">Manganese</keyword>
<name>A0ABZ1IXB6_9ACTN</name>
<proteinExistence type="inferred from homology"/>
<keyword evidence="4" id="KW-0479">Metal-binding</keyword>
<dbReference type="InterPro" id="IPR004464">
    <property type="entry name" value="FBPase_class-2/SBPase"/>
</dbReference>
<dbReference type="PANTHER" id="PTHR30447">
    <property type="entry name" value="FRUCTOSE-1,6-BISPHOSPHATASE CLASS 2"/>
    <property type="match status" value="1"/>
</dbReference>
<dbReference type="GO" id="GO:0042132">
    <property type="term" value="F:fructose 1,6-bisphosphate 1-phosphatase activity"/>
    <property type="evidence" value="ECO:0007669"/>
    <property type="project" value="UniProtKB-EC"/>
</dbReference>
<evidence type="ECO:0000313" key="9">
    <source>
        <dbReference type="EMBL" id="WTO84940.1"/>
    </source>
</evidence>
<evidence type="ECO:0000256" key="8">
    <source>
        <dbReference type="PIRNR" id="PIRNR004532"/>
    </source>
</evidence>
<dbReference type="SUPFAM" id="SSF56655">
    <property type="entry name" value="Carbohydrate phosphatase"/>
    <property type="match status" value="1"/>
</dbReference>
<gene>
    <name evidence="9" type="primary">glpX</name>
    <name evidence="9" type="ORF">OHU27_21975</name>
</gene>
<dbReference type="PIRSF" id="PIRSF004532">
    <property type="entry name" value="GlpX"/>
    <property type="match status" value="1"/>
</dbReference>
<comment type="catalytic activity">
    <reaction evidence="1">
        <text>beta-D-fructose 1,6-bisphosphate + H2O = beta-D-fructose 6-phosphate + phosphate</text>
        <dbReference type="Rhea" id="RHEA:11064"/>
        <dbReference type="ChEBI" id="CHEBI:15377"/>
        <dbReference type="ChEBI" id="CHEBI:32966"/>
        <dbReference type="ChEBI" id="CHEBI:43474"/>
        <dbReference type="ChEBI" id="CHEBI:57634"/>
        <dbReference type="EC" id="3.1.3.11"/>
    </reaction>
</comment>
<dbReference type="CDD" id="cd01516">
    <property type="entry name" value="FBPase_glpX"/>
    <property type="match status" value="1"/>
</dbReference>
<protein>
    <recommendedName>
        <fullName evidence="8">Fructose-1,6-bisphosphatase</fullName>
    </recommendedName>
</protein>
<keyword evidence="5 9" id="KW-0378">Hydrolase</keyword>